<keyword evidence="4" id="KW-0133">Cell shape</keyword>
<evidence type="ECO:0000313" key="10">
    <source>
        <dbReference type="EMBL" id="NSG28927.1"/>
    </source>
</evidence>
<dbReference type="PRINTS" id="PR00725">
    <property type="entry name" value="DADACBPTASE1"/>
</dbReference>
<dbReference type="PANTHER" id="PTHR21581">
    <property type="entry name" value="D-ALANYL-D-ALANINE CARBOXYPEPTIDASE"/>
    <property type="match status" value="1"/>
</dbReference>
<dbReference type="Gene3D" id="3.40.710.10">
    <property type="entry name" value="DD-peptidase/beta-lactamase superfamily"/>
    <property type="match status" value="1"/>
</dbReference>
<gene>
    <name evidence="10" type="ORF">HFM93_01295</name>
</gene>
<evidence type="ECO:0000256" key="3">
    <source>
        <dbReference type="ARBA" id="ARBA00022801"/>
    </source>
</evidence>
<keyword evidence="11" id="KW-1185">Reference proteome</keyword>
<dbReference type="InterPro" id="IPR018044">
    <property type="entry name" value="Peptidase_S11"/>
</dbReference>
<dbReference type="Pfam" id="PF00768">
    <property type="entry name" value="Peptidase_S11"/>
    <property type="match status" value="1"/>
</dbReference>
<evidence type="ECO:0000256" key="7">
    <source>
        <dbReference type="RuleBase" id="RU004016"/>
    </source>
</evidence>
<keyword evidence="3" id="KW-0378">Hydrolase</keyword>
<feature type="chain" id="PRO_5046207456" evidence="8">
    <location>
        <begin position="40"/>
        <end position="418"/>
    </location>
</feature>
<proteinExistence type="inferred from homology"/>
<dbReference type="SUPFAM" id="SSF56601">
    <property type="entry name" value="beta-lactamase/transpeptidase-like"/>
    <property type="match status" value="1"/>
</dbReference>
<keyword evidence="5" id="KW-0573">Peptidoglycan synthesis</keyword>
<dbReference type="InterPro" id="IPR012338">
    <property type="entry name" value="Beta-lactam/transpept-like"/>
</dbReference>
<evidence type="ECO:0000256" key="6">
    <source>
        <dbReference type="ARBA" id="ARBA00023316"/>
    </source>
</evidence>
<evidence type="ECO:0000256" key="4">
    <source>
        <dbReference type="ARBA" id="ARBA00022960"/>
    </source>
</evidence>
<dbReference type="GO" id="GO:0004180">
    <property type="term" value="F:carboxypeptidase activity"/>
    <property type="evidence" value="ECO:0007669"/>
    <property type="project" value="UniProtKB-KW"/>
</dbReference>
<dbReference type="EMBL" id="JAAWUZ010000002">
    <property type="protein sequence ID" value="NSG28927.1"/>
    <property type="molecule type" value="Genomic_DNA"/>
</dbReference>
<protein>
    <submittedName>
        <fullName evidence="10">D-alanyl-D-alanine carboxypeptidase</fullName>
    </submittedName>
</protein>
<evidence type="ECO:0000256" key="8">
    <source>
        <dbReference type="SAM" id="SignalP"/>
    </source>
</evidence>
<evidence type="ECO:0000256" key="2">
    <source>
        <dbReference type="ARBA" id="ARBA00022729"/>
    </source>
</evidence>
<dbReference type="PANTHER" id="PTHR21581:SF33">
    <property type="entry name" value="D-ALANYL-D-ALANINE CARBOXYPEPTIDASE DACB"/>
    <property type="match status" value="1"/>
</dbReference>
<keyword evidence="10" id="KW-0121">Carboxypeptidase</keyword>
<sequence length="418" mass="46347">MPCACGKNRWEVCAVKKRITVIRSFIIFMLLLLAAPASAKAEDMQLYAQSAVLMDGDSGRILFGKNEQEVRAMASTTKIMTCILVLENTDLSDTAAASENAAMQPKVHLGVQKGETFYVKDLLYSLMLESHNDAAVILAEKTAGSVEAFAEKMNQKAEEIGCSDTHFVTPNGLDDEDAGGEHATTAVDLARILRYCIMQSPKRDEFLEITRTKTYEFSDVEQKKHYSCYNHNAFLDMMEGALTGKTGFTGKAGYCYVGALESEGRTFVVALLGCGWPNNRSYKWTDTKKLMDYAKEHFYIREFEMNAQTPQVLVEDGIPASGKIKDPCLVKTAVQSRGGQTKEHKIRLLVSDEDEVKLVCHMKTKTAAPLEADTVMGNVTLFLNNEKIKENEIVTADGAERISLSWCAGQIIKKFFIS</sequence>
<evidence type="ECO:0000313" key="11">
    <source>
        <dbReference type="Proteomes" id="UP000821846"/>
    </source>
</evidence>
<keyword evidence="6" id="KW-0961">Cell wall biogenesis/degradation</keyword>
<evidence type="ECO:0000256" key="5">
    <source>
        <dbReference type="ARBA" id="ARBA00022984"/>
    </source>
</evidence>
<keyword evidence="10" id="KW-0645">Protease</keyword>
<comment type="similarity">
    <text evidence="1 7">Belongs to the peptidase S11 family.</text>
</comment>
<accession>A0ABX2GVK2</accession>
<keyword evidence="2 8" id="KW-0732">Signal</keyword>
<dbReference type="InterPro" id="IPR001967">
    <property type="entry name" value="Peptidase_S11_N"/>
</dbReference>
<feature type="signal peptide" evidence="8">
    <location>
        <begin position="1"/>
        <end position="39"/>
    </location>
</feature>
<dbReference type="Proteomes" id="UP000821846">
    <property type="component" value="Unassembled WGS sequence"/>
</dbReference>
<evidence type="ECO:0000256" key="1">
    <source>
        <dbReference type="ARBA" id="ARBA00007164"/>
    </source>
</evidence>
<name>A0ABX2GVK2_9FIRM</name>
<evidence type="ECO:0000259" key="9">
    <source>
        <dbReference type="Pfam" id="PF00768"/>
    </source>
</evidence>
<organism evidence="10 11">
    <name type="scientific">Faecalicatena fissicatena</name>
    <dbReference type="NCBI Taxonomy" id="290055"/>
    <lineage>
        <taxon>Bacteria</taxon>
        <taxon>Bacillati</taxon>
        <taxon>Bacillota</taxon>
        <taxon>Clostridia</taxon>
        <taxon>Lachnospirales</taxon>
        <taxon>Lachnospiraceae</taxon>
        <taxon>Faecalicatena</taxon>
    </lineage>
</organism>
<reference evidence="10 11" key="1">
    <citation type="journal article" date="2020" name="Cell Host Microbe">
        <title>Functional and Genomic Variation between Human-Derived Isolates of Lachnospiraceae Reveals Inter- and Intra-Species Diversity.</title>
        <authorList>
            <person name="Sorbara M.T."/>
            <person name="Littmann E.R."/>
            <person name="Fontana E."/>
            <person name="Moody T.U."/>
            <person name="Kohout C.E."/>
            <person name="Gjonbalaj M."/>
            <person name="Eaton V."/>
            <person name="Seok R."/>
            <person name="Leiner I.M."/>
            <person name="Pamer E.G."/>
        </authorList>
    </citation>
    <scope>NUCLEOTIDE SEQUENCE [LARGE SCALE GENOMIC DNA]</scope>
    <source>
        <strain evidence="10 11">MSK.14.16</strain>
    </source>
</reference>
<feature type="domain" description="Peptidase S11 D-alanyl-D-alanine carboxypeptidase A N-terminal" evidence="9">
    <location>
        <begin position="41"/>
        <end position="268"/>
    </location>
</feature>
<comment type="caution">
    <text evidence="10">The sequence shown here is derived from an EMBL/GenBank/DDBJ whole genome shotgun (WGS) entry which is preliminary data.</text>
</comment>